<dbReference type="AlphaFoldDB" id="C5X464"/>
<proteinExistence type="inferred from homology"/>
<evidence type="ECO:0000313" key="8">
    <source>
        <dbReference type="Proteomes" id="UP000000768"/>
    </source>
</evidence>
<dbReference type="InterPro" id="IPR036312">
    <property type="entry name" value="Bifun_inhib/LTP/seed_sf"/>
</dbReference>
<dbReference type="Proteomes" id="UP000000768">
    <property type="component" value="Chromosome 2"/>
</dbReference>
<dbReference type="InterPro" id="IPR016140">
    <property type="entry name" value="Bifunc_inhib/LTP/seed_store"/>
</dbReference>
<keyword evidence="2 5" id="KW-0732">Signal</keyword>
<dbReference type="HOGENOM" id="CLU_060430_1_1_1"/>
<keyword evidence="4" id="KW-0325">Glycoprotein</keyword>
<evidence type="ECO:0000259" key="6">
    <source>
        <dbReference type="SMART" id="SM00499"/>
    </source>
</evidence>
<feature type="chain" id="PRO_5002956710" description="Bifunctional inhibitor/plant lipid transfer protein/seed storage helical domain-containing protein" evidence="5">
    <location>
        <begin position="18"/>
        <end position="165"/>
    </location>
</feature>
<dbReference type="Gramene" id="EER97671">
    <property type="protein sequence ID" value="EER97671"/>
    <property type="gene ID" value="SORBI_3002G402100"/>
</dbReference>
<keyword evidence="3" id="KW-1015">Disulfide bond</keyword>
<dbReference type="Pfam" id="PF14368">
    <property type="entry name" value="LTP_2"/>
    <property type="match status" value="1"/>
</dbReference>
<evidence type="ECO:0000256" key="5">
    <source>
        <dbReference type="SAM" id="SignalP"/>
    </source>
</evidence>
<organism evidence="7 8">
    <name type="scientific">Sorghum bicolor</name>
    <name type="common">Sorghum</name>
    <name type="synonym">Sorghum vulgare</name>
    <dbReference type="NCBI Taxonomy" id="4558"/>
    <lineage>
        <taxon>Eukaryota</taxon>
        <taxon>Viridiplantae</taxon>
        <taxon>Streptophyta</taxon>
        <taxon>Embryophyta</taxon>
        <taxon>Tracheophyta</taxon>
        <taxon>Spermatophyta</taxon>
        <taxon>Magnoliopsida</taxon>
        <taxon>Liliopsida</taxon>
        <taxon>Poales</taxon>
        <taxon>Poaceae</taxon>
        <taxon>PACMAD clade</taxon>
        <taxon>Panicoideae</taxon>
        <taxon>Andropogonodae</taxon>
        <taxon>Andropogoneae</taxon>
        <taxon>Sorghinae</taxon>
        <taxon>Sorghum</taxon>
    </lineage>
</organism>
<sequence>MAPSISVALLLFAVVVAAPWLVQPSSAAAFSFPPIFPCIPGFPRIPLFPCVEPPPLPAPPTECRSHLMKMMPCAGYLTNSSVTVPPSACCDGFSQVSADLAAICFCHIANGDIQQLLPAPMIFKRMLAITDQCGVNLRMEALVQHCDEFEGVPPMTLPSPPPSAA</sequence>
<dbReference type="KEGG" id="sbi:8072243"/>
<keyword evidence="8" id="KW-1185">Reference proteome</keyword>
<dbReference type="FunCoup" id="C5X464">
    <property type="interactions" value="905"/>
</dbReference>
<evidence type="ECO:0000256" key="3">
    <source>
        <dbReference type="ARBA" id="ARBA00023157"/>
    </source>
</evidence>
<dbReference type="InParanoid" id="C5X464"/>
<dbReference type="PANTHER" id="PTHR33044">
    <property type="entry name" value="BIFUNCTIONAL INHIBITOR/LIPID-TRANSFER PROTEIN/SEED STORAGE 2S ALBUMIN SUPERFAMILY PROTEIN-RELATED"/>
    <property type="match status" value="1"/>
</dbReference>
<accession>C5X464</accession>
<evidence type="ECO:0000256" key="2">
    <source>
        <dbReference type="ARBA" id="ARBA00022729"/>
    </source>
</evidence>
<dbReference type="Gene3D" id="1.10.110.10">
    <property type="entry name" value="Plant lipid-transfer and hydrophobic proteins"/>
    <property type="match status" value="1"/>
</dbReference>
<evidence type="ECO:0000256" key="4">
    <source>
        <dbReference type="ARBA" id="ARBA00023180"/>
    </source>
</evidence>
<dbReference type="EMBL" id="CM000761">
    <property type="protein sequence ID" value="EER97671.1"/>
    <property type="molecule type" value="Genomic_DNA"/>
</dbReference>
<dbReference type="OrthoDB" id="681759at2759"/>
<feature type="domain" description="Bifunctional inhibitor/plant lipid transfer protein/seed storage helical" evidence="6">
    <location>
        <begin position="63"/>
        <end position="146"/>
    </location>
</feature>
<protein>
    <recommendedName>
        <fullName evidence="6">Bifunctional inhibitor/plant lipid transfer protein/seed storage helical domain-containing protein</fullName>
    </recommendedName>
</protein>
<gene>
    <name evidence="7" type="ORF">SORBI_3002G402100</name>
</gene>
<dbReference type="OMA" id="AAICFCH"/>
<dbReference type="SMART" id="SM00499">
    <property type="entry name" value="AAI"/>
    <property type="match status" value="1"/>
</dbReference>
<reference evidence="8" key="2">
    <citation type="journal article" date="2018" name="Plant J.">
        <title>The Sorghum bicolor reference genome: improved assembly, gene annotations, a transcriptome atlas, and signatures of genome organization.</title>
        <authorList>
            <person name="McCormick R.F."/>
            <person name="Truong S.K."/>
            <person name="Sreedasyam A."/>
            <person name="Jenkins J."/>
            <person name="Shu S."/>
            <person name="Sims D."/>
            <person name="Kennedy M."/>
            <person name="Amirebrahimi M."/>
            <person name="Weers B.D."/>
            <person name="McKinley B."/>
            <person name="Mattison A."/>
            <person name="Morishige D.T."/>
            <person name="Grimwood J."/>
            <person name="Schmutz J."/>
            <person name="Mullet J.E."/>
        </authorList>
    </citation>
    <scope>NUCLEOTIDE SEQUENCE [LARGE SCALE GENOMIC DNA]</scope>
    <source>
        <strain evidence="8">cv. BTx623</strain>
    </source>
</reference>
<feature type="signal peptide" evidence="5">
    <location>
        <begin position="1"/>
        <end position="17"/>
    </location>
</feature>
<reference evidence="7 8" key="1">
    <citation type="journal article" date="2009" name="Nature">
        <title>The Sorghum bicolor genome and the diversification of grasses.</title>
        <authorList>
            <person name="Paterson A.H."/>
            <person name="Bowers J.E."/>
            <person name="Bruggmann R."/>
            <person name="Dubchak I."/>
            <person name="Grimwood J."/>
            <person name="Gundlach H."/>
            <person name="Haberer G."/>
            <person name="Hellsten U."/>
            <person name="Mitros T."/>
            <person name="Poliakov A."/>
            <person name="Schmutz J."/>
            <person name="Spannagl M."/>
            <person name="Tang H."/>
            <person name="Wang X."/>
            <person name="Wicker T."/>
            <person name="Bharti A.K."/>
            <person name="Chapman J."/>
            <person name="Feltus F.A."/>
            <person name="Gowik U."/>
            <person name="Grigoriev I.V."/>
            <person name="Lyons E."/>
            <person name="Maher C.A."/>
            <person name="Martis M."/>
            <person name="Narechania A."/>
            <person name="Otillar R.P."/>
            <person name="Penning B.W."/>
            <person name="Salamov A.A."/>
            <person name="Wang Y."/>
            <person name="Zhang L."/>
            <person name="Carpita N.C."/>
            <person name="Freeling M."/>
            <person name="Gingle A.R."/>
            <person name="Hash C.T."/>
            <person name="Keller B."/>
            <person name="Klein P."/>
            <person name="Kresovich S."/>
            <person name="McCann M.C."/>
            <person name="Ming R."/>
            <person name="Peterson D.G."/>
            <person name="Mehboob-ur-Rahman"/>
            <person name="Ware D."/>
            <person name="Westhoff P."/>
            <person name="Mayer K.F."/>
            <person name="Messing J."/>
            <person name="Rokhsar D.S."/>
        </authorList>
    </citation>
    <scope>NUCLEOTIDE SEQUENCE [LARGE SCALE GENOMIC DNA]</scope>
    <source>
        <strain evidence="8">cv. BTx623</strain>
    </source>
</reference>
<name>C5X464_SORBI</name>
<dbReference type="CDD" id="cd00010">
    <property type="entry name" value="AAI_LTSS"/>
    <property type="match status" value="1"/>
</dbReference>
<comment type="similarity">
    <text evidence="1">Belongs to the plant LTP family.</text>
</comment>
<evidence type="ECO:0000256" key="1">
    <source>
        <dbReference type="ARBA" id="ARBA00009748"/>
    </source>
</evidence>
<dbReference type="eggNOG" id="ENOG502R4DR">
    <property type="taxonomic scope" value="Eukaryota"/>
</dbReference>
<dbReference type="SUPFAM" id="SSF47699">
    <property type="entry name" value="Bifunctional inhibitor/lipid-transfer protein/seed storage 2S albumin"/>
    <property type="match status" value="1"/>
</dbReference>
<dbReference type="InterPro" id="IPR043325">
    <property type="entry name" value="LTSS"/>
</dbReference>
<evidence type="ECO:0000313" key="7">
    <source>
        <dbReference type="EMBL" id="EER97671.1"/>
    </source>
</evidence>